<evidence type="ECO:0000256" key="1">
    <source>
        <dbReference type="ARBA" id="ARBA00022814"/>
    </source>
</evidence>
<comment type="caution">
    <text evidence="6">The sequence shown here is derived from an EMBL/GenBank/DDBJ whole genome shotgun (WGS) entry which is preliminary data.</text>
</comment>
<dbReference type="CDD" id="cd09892">
    <property type="entry name" value="NGN_SP_RfaH"/>
    <property type="match status" value="1"/>
</dbReference>
<organism evidence="6 7">
    <name type="scientific">Shewanella colwelliana</name>
    <name type="common">Alteromonas colwelliana</name>
    <dbReference type="NCBI Taxonomy" id="23"/>
    <lineage>
        <taxon>Bacteria</taxon>
        <taxon>Pseudomonadati</taxon>
        <taxon>Pseudomonadota</taxon>
        <taxon>Gammaproteobacteria</taxon>
        <taxon>Alteromonadales</taxon>
        <taxon>Shewanellaceae</taxon>
        <taxon>Shewanella</taxon>
    </lineage>
</organism>
<dbReference type="GO" id="GO:0006354">
    <property type="term" value="P:DNA-templated transcription elongation"/>
    <property type="evidence" value="ECO:0007669"/>
    <property type="project" value="InterPro"/>
</dbReference>
<dbReference type="GO" id="GO:0001073">
    <property type="term" value="F:transcription antitermination factor activity, DNA binding"/>
    <property type="evidence" value="ECO:0007669"/>
    <property type="project" value="UniProtKB-UniRule"/>
</dbReference>
<name>A0A1E5IVM3_SHECO</name>
<dbReference type="HAMAP" id="MF_00951">
    <property type="entry name" value="RfaH"/>
    <property type="match status" value="1"/>
</dbReference>
<dbReference type="GO" id="GO:0003677">
    <property type="term" value="F:DNA binding"/>
    <property type="evidence" value="ECO:0007669"/>
    <property type="project" value="UniProtKB-UniRule"/>
</dbReference>
<comment type="function">
    <text evidence="4">Enhances distal genes transcription elongation in a specialized subset of operons that encode extracytoplasmic components.</text>
</comment>
<evidence type="ECO:0000259" key="5">
    <source>
        <dbReference type="SMART" id="SM00738"/>
    </source>
</evidence>
<evidence type="ECO:0000256" key="3">
    <source>
        <dbReference type="ARBA" id="ARBA00023163"/>
    </source>
</evidence>
<dbReference type="InterPro" id="IPR043425">
    <property type="entry name" value="NusG-like"/>
</dbReference>
<dbReference type="InterPro" id="IPR008991">
    <property type="entry name" value="Translation_prot_SH3-like_sf"/>
</dbReference>
<dbReference type="InterPro" id="IPR006645">
    <property type="entry name" value="NGN-like_dom"/>
</dbReference>
<dbReference type="Gene3D" id="3.30.70.940">
    <property type="entry name" value="NusG, N-terminal domain"/>
    <property type="match status" value="1"/>
</dbReference>
<dbReference type="STRING" id="23.BEL05_19115"/>
<dbReference type="OrthoDB" id="9790639at2"/>
<dbReference type="AlphaFoldDB" id="A0A1E5IVM3"/>
<keyword evidence="3 4" id="KW-0804">Transcription</keyword>
<keyword evidence="1 4" id="KW-0889">Transcription antitermination</keyword>
<proteinExistence type="inferred from homology"/>
<keyword evidence="4" id="KW-0238">DNA-binding</keyword>
<dbReference type="EMBL" id="MCBT01000018">
    <property type="protein sequence ID" value="OEG74546.1"/>
    <property type="molecule type" value="Genomic_DNA"/>
</dbReference>
<evidence type="ECO:0000256" key="2">
    <source>
        <dbReference type="ARBA" id="ARBA00023015"/>
    </source>
</evidence>
<evidence type="ECO:0000313" key="7">
    <source>
        <dbReference type="Proteomes" id="UP000095230"/>
    </source>
</evidence>
<dbReference type="PANTHER" id="PTHR30265:SF7">
    <property type="entry name" value="TRANSCRIPTION ANTITERMINATION PROTEIN RFAH"/>
    <property type="match status" value="1"/>
</dbReference>
<dbReference type="SUPFAM" id="SSF82679">
    <property type="entry name" value="N-utilization substance G protein NusG, N-terminal domain"/>
    <property type="match status" value="1"/>
</dbReference>
<dbReference type="SUPFAM" id="SSF50104">
    <property type="entry name" value="Translation proteins SH3-like domain"/>
    <property type="match status" value="1"/>
</dbReference>
<accession>A0A1E5IVM3</accession>
<comment type="subunit">
    <text evidence="4">Interacts with both the nontemplate DNA and the RNA polymerase (RNAP).</text>
</comment>
<reference evidence="6 7" key="1">
    <citation type="submission" date="2016-07" db="EMBL/GenBank/DDBJ databases">
        <title>Whole-genome of two Shewanella species isolated from a digestive organ of sea cucumber Apostichopus japonicus Selenka 1867.</title>
        <authorList>
            <person name="Hong H.-H."/>
            <person name="Choi H."/>
            <person name="Cheon S."/>
            <person name="Oh J.-S."/>
            <person name="Lee H.-G."/>
            <person name="Park C."/>
        </authorList>
    </citation>
    <scope>NUCLEOTIDE SEQUENCE [LARGE SCALE GENOMIC DNA]</scope>
    <source>
        <strain evidence="6 7">CSB03KR</strain>
    </source>
</reference>
<keyword evidence="2 4" id="KW-0805">Transcription regulation</keyword>
<dbReference type="NCBIfam" id="NF006534">
    <property type="entry name" value="PRK09014.1"/>
    <property type="match status" value="1"/>
</dbReference>
<gene>
    <name evidence="4" type="primary">rfaH</name>
    <name evidence="6" type="ORF">BEL05_19115</name>
</gene>
<dbReference type="SMART" id="SM00738">
    <property type="entry name" value="NGN"/>
    <property type="match status" value="1"/>
</dbReference>
<dbReference type="Pfam" id="PF02357">
    <property type="entry name" value="NusG"/>
    <property type="match status" value="1"/>
</dbReference>
<evidence type="ECO:0000313" key="6">
    <source>
        <dbReference type="EMBL" id="OEG74546.1"/>
    </source>
</evidence>
<dbReference type="NCBIfam" id="TIGR01955">
    <property type="entry name" value="RfaH"/>
    <property type="match status" value="1"/>
</dbReference>
<dbReference type="PANTHER" id="PTHR30265">
    <property type="entry name" value="RHO-INTERACTING TRANSCRIPTION TERMINATION FACTOR NUSG"/>
    <property type="match status" value="1"/>
</dbReference>
<dbReference type="InterPro" id="IPR036735">
    <property type="entry name" value="NGN_dom_sf"/>
</dbReference>
<protein>
    <recommendedName>
        <fullName evidence="4">Transcription antitermination protein RfaH</fullName>
    </recommendedName>
</protein>
<feature type="domain" description="NusG-like N-terminal" evidence="5">
    <location>
        <begin position="1"/>
        <end position="100"/>
    </location>
</feature>
<comment type="similarity">
    <text evidence="4">Belongs to the RfaH family.</text>
</comment>
<dbReference type="GO" id="GO:0005829">
    <property type="term" value="C:cytosol"/>
    <property type="evidence" value="ECO:0007669"/>
    <property type="project" value="TreeGrafter"/>
</dbReference>
<dbReference type="RefSeq" id="WP_069670745.1">
    <property type="nucleotide sequence ID" value="NZ_MCBT01000018.1"/>
</dbReference>
<dbReference type="InterPro" id="IPR010215">
    <property type="entry name" value="Transcription_antiterm_RfaH"/>
</dbReference>
<evidence type="ECO:0000256" key="4">
    <source>
        <dbReference type="HAMAP-Rule" id="MF_00951"/>
    </source>
</evidence>
<sequence>MKSWYLLYCKPRGEARAQQNLALQQIETYLPTMPEQITKGGKTTVKRNPLFPCYLFIYFDPLETSVSRIHSTRGVSRIIGCKEEMTAIDDSIIHAIKMREHKMLLNLKLSADEFVDAQEIEAITKGGKVKFIEGPFTDLEGIFEESSGDKRCHILFEIMGQQKRVSVPRSSIKSIQDPEIK</sequence>
<dbReference type="Proteomes" id="UP000095230">
    <property type="component" value="Unassembled WGS sequence"/>
</dbReference>